<dbReference type="CDD" id="cd00615">
    <property type="entry name" value="Orn_deC_like"/>
    <property type="match status" value="1"/>
</dbReference>
<gene>
    <name evidence="5" type="ORF">HKD19_02145</name>
</gene>
<comment type="caution">
    <text evidence="5">The sequence shown here is derived from an EMBL/GenBank/DDBJ whole genome shotgun (WGS) entry which is preliminary data.</text>
</comment>
<comment type="cofactor">
    <cofactor evidence="1">
        <name>pyridoxal 5'-phosphate</name>
        <dbReference type="ChEBI" id="CHEBI:597326"/>
    </cofactor>
</comment>
<dbReference type="InterPro" id="IPR015424">
    <property type="entry name" value="PyrdxlP-dep_Trfase"/>
</dbReference>
<organism evidence="5 6">
    <name type="scientific">Gluconobacter cadivus</name>
    <dbReference type="NCBI Taxonomy" id="2728101"/>
    <lineage>
        <taxon>Bacteria</taxon>
        <taxon>Pseudomonadati</taxon>
        <taxon>Pseudomonadota</taxon>
        <taxon>Alphaproteobacteria</taxon>
        <taxon>Acetobacterales</taxon>
        <taxon>Acetobacteraceae</taxon>
        <taxon>Gluconobacter</taxon>
    </lineage>
</organism>
<dbReference type="InterPro" id="IPR015421">
    <property type="entry name" value="PyrdxlP-dep_Trfase_major"/>
</dbReference>
<dbReference type="Pfam" id="PF01276">
    <property type="entry name" value="OKR_DC_1"/>
    <property type="match status" value="2"/>
</dbReference>
<proteinExistence type="predicted"/>
<feature type="domain" description="Orn/Lys/Arg decarboxylases family 1 pyridoxal-P attachment site" evidence="4">
    <location>
        <begin position="263"/>
        <end position="488"/>
    </location>
</feature>
<dbReference type="SUPFAM" id="SSF53383">
    <property type="entry name" value="PLP-dependent transferases"/>
    <property type="match status" value="1"/>
</dbReference>
<evidence type="ECO:0000256" key="1">
    <source>
        <dbReference type="ARBA" id="ARBA00001933"/>
    </source>
</evidence>
<evidence type="ECO:0000256" key="3">
    <source>
        <dbReference type="ARBA" id="ARBA00022679"/>
    </source>
</evidence>
<evidence type="ECO:0000256" key="2">
    <source>
        <dbReference type="ARBA" id="ARBA00022576"/>
    </source>
</evidence>
<feature type="domain" description="Orn/Lys/Arg decarboxylases family 1 pyridoxal-P attachment site" evidence="4">
    <location>
        <begin position="536"/>
        <end position="712"/>
    </location>
</feature>
<dbReference type="Proteomes" id="UP000662701">
    <property type="component" value="Unassembled WGS sequence"/>
</dbReference>
<keyword evidence="3" id="KW-0808">Transferase</keyword>
<evidence type="ECO:0000313" key="6">
    <source>
        <dbReference type="Proteomes" id="UP000662701"/>
    </source>
</evidence>
<dbReference type="Gene3D" id="3.40.640.10">
    <property type="entry name" value="Type I PLP-dependent aspartate aminotransferase-like (Major domain)"/>
    <property type="match status" value="1"/>
</dbReference>
<accession>A0ABR9YSQ3</accession>
<keyword evidence="2" id="KW-0032">Aminotransferase</keyword>
<keyword evidence="6" id="KW-1185">Reference proteome</keyword>
<protein>
    <submittedName>
        <fullName evidence="5">Decarboxylase</fullName>
    </submittedName>
</protein>
<dbReference type="InterPro" id="IPR000310">
    <property type="entry name" value="Orn/Lys/Arg_deCO2ase_major_dom"/>
</dbReference>
<dbReference type="Gene3D" id="3.90.105.10">
    <property type="entry name" value="Molybdopterin biosynthesis moea protein, domain 2"/>
    <property type="match status" value="1"/>
</dbReference>
<reference evidence="5 6" key="2">
    <citation type="submission" date="2020-11" db="EMBL/GenBank/DDBJ databases">
        <title>Description of novel Gluconobacter species.</title>
        <authorList>
            <person name="Cleenwerck I."/>
            <person name="Cnockaert M."/>
            <person name="Borremans W."/>
            <person name="Wieme A.D."/>
            <person name="De Vuyst L."/>
            <person name="Vandamme P."/>
        </authorList>
    </citation>
    <scope>NUCLEOTIDE SEQUENCE [LARGE SCALE GENOMIC DNA]</scope>
    <source>
        <strain evidence="5 6">LMG 1745</strain>
    </source>
</reference>
<dbReference type="PANTHER" id="PTHR42832">
    <property type="entry name" value="AMINO ACID AMINOTRANSFERASE"/>
    <property type="match status" value="1"/>
</dbReference>
<evidence type="ECO:0000259" key="4">
    <source>
        <dbReference type="Pfam" id="PF01276"/>
    </source>
</evidence>
<dbReference type="EMBL" id="JABCQH010000001">
    <property type="protein sequence ID" value="MBF0887349.1"/>
    <property type="molecule type" value="Genomic_DNA"/>
</dbReference>
<reference evidence="6" key="1">
    <citation type="submission" date="2020-04" db="EMBL/GenBank/DDBJ databases">
        <title>Description of novel Gluconacetobacter.</title>
        <authorList>
            <person name="Sombolestani A."/>
        </authorList>
    </citation>
    <scope>NUCLEOTIDE SEQUENCE [LARGE SCALE GENOMIC DNA]</scope>
    <source>
        <strain evidence="6">LMG 1745</strain>
    </source>
</reference>
<dbReference type="InterPro" id="IPR050881">
    <property type="entry name" value="LL-DAP_aminotransferase"/>
</dbReference>
<dbReference type="PANTHER" id="PTHR42832:SF4">
    <property type="entry name" value="BLR3474 PROTEIN"/>
    <property type="match status" value="1"/>
</dbReference>
<sequence length="876" mass="99719">MSVLYQARKWERTQEAFIKDNLANALKELGEIDLYFAYPGSILLNRLDYYLRENDSKGFLRLSQCIASNIISKKFHRDISVWDIENYEDDPFNRLPQAISRIKTKPYFEVLSIVPHARSRWQHIKEEARGVRRSEDEFVYETVVVGSAVDALKCIILNSDIESVVLYDGFENGYDEKDSFLKIFEGVIDFQSLDKSDYLSIGLAQAINKIRPELDIFLLSDQNIESFSGKKESLIFDRIFYQMEEPLEIHLSIIESINNRYKTPFFDNLKKYAERPIATFHALPIARGKSIFTSNWISDMGDFYGPNLFLAESSATTGGLDSLLEPTGNIKDAQDMAAKAFGADHAFFVTNGTSTSNKMVLQALLVPGDIVILDRNCHKSHHYGCVLAGAQPYYVEAFPLVEYSMYGGVPIKTIKQSLLKLKSQGEIDRVKMVDLTNCTFDGHVYDVRRVMEECLAIKPDLIFLWDEAWFGFAHWSPLLRQRTAMGAADALSQALSQPEALIAWEEQQKTLGENPSDEALLENRLIPDPRLVKIRVYQTNSIHKSMSALRQGSIVLVKDIKFEHVESQFHEAIFTHASTSPNLQIIASLDVARRQMQLEGYGLVANAMRVSLEIRKQINNHPLISKYFRVLNNSEMIPEKFRESGISDYNDPSVSWIKAIDAIKNDEFIIDPSRMTLSCGHAGFDGTTFKNILADKFNIQLNKTSRNSVLLQSNINNNRSDIALLLGVLNEISMDLDNKSQKFGKEYQINFQKSVDELIFDLPHLPNFSKFDDCYRSNPQSDTLHGDIRRAFYDAYNELKCEYIDLNSTEIETRLESGPVLVSANFVIPYPPGFPIMVPGQVITKEIIEFMRKLDVKEIHGFNKNLGLKLLKTGSI</sequence>
<name>A0ABR9YSQ3_9PROT</name>
<evidence type="ECO:0000313" key="5">
    <source>
        <dbReference type="EMBL" id="MBF0887349.1"/>
    </source>
</evidence>